<name>A0A2T6AKM1_9FLAO</name>
<feature type="transmembrane region" description="Helical" evidence="1">
    <location>
        <begin position="109"/>
        <end position="131"/>
    </location>
</feature>
<dbReference type="InterPro" id="IPR007349">
    <property type="entry name" value="DUF418"/>
</dbReference>
<keyword evidence="1" id="KW-0472">Membrane</keyword>
<dbReference type="PANTHER" id="PTHR30590">
    <property type="entry name" value="INNER MEMBRANE PROTEIN"/>
    <property type="match status" value="1"/>
</dbReference>
<feature type="transmembrane region" description="Helical" evidence="1">
    <location>
        <begin position="66"/>
        <end position="89"/>
    </location>
</feature>
<evidence type="ECO:0000256" key="1">
    <source>
        <dbReference type="SAM" id="Phobius"/>
    </source>
</evidence>
<dbReference type="InterPro" id="IPR052529">
    <property type="entry name" value="Bact_Transport_Assoc"/>
</dbReference>
<keyword evidence="1" id="KW-0812">Transmembrane</keyword>
<evidence type="ECO:0000313" key="3">
    <source>
        <dbReference type="EMBL" id="PTX44371.1"/>
    </source>
</evidence>
<dbReference type="Pfam" id="PF04235">
    <property type="entry name" value="DUF418"/>
    <property type="match status" value="1"/>
</dbReference>
<dbReference type="RefSeq" id="WP_211307580.1">
    <property type="nucleotide sequence ID" value="NZ_QBKQ01000001.1"/>
</dbReference>
<reference evidence="3 4" key="1">
    <citation type="submission" date="2018-04" db="EMBL/GenBank/DDBJ databases">
        <title>Genomic Encyclopedia of Archaeal and Bacterial Type Strains, Phase II (KMG-II): from individual species to whole genera.</title>
        <authorList>
            <person name="Goeker M."/>
        </authorList>
    </citation>
    <scope>NUCLEOTIDE SEQUENCE [LARGE SCALE GENOMIC DNA]</scope>
    <source>
        <strain evidence="3 4">DSM 23082</strain>
    </source>
</reference>
<feature type="transmembrane region" description="Helical" evidence="1">
    <location>
        <begin position="151"/>
        <end position="168"/>
    </location>
</feature>
<evidence type="ECO:0000259" key="2">
    <source>
        <dbReference type="Pfam" id="PF04235"/>
    </source>
</evidence>
<gene>
    <name evidence="3" type="ORF">C8P64_0350</name>
</gene>
<feature type="transmembrane region" description="Helical" evidence="1">
    <location>
        <begin position="361"/>
        <end position="380"/>
    </location>
</feature>
<keyword evidence="4" id="KW-1185">Reference proteome</keyword>
<dbReference type="PANTHER" id="PTHR30590:SF2">
    <property type="entry name" value="INNER MEMBRANE PROTEIN"/>
    <property type="match status" value="1"/>
</dbReference>
<feature type="domain" description="DUF418" evidence="2">
    <location>
        <begin position="264"/>
        <end position="425"/>
    </location>
</feature>
<proteinExistence type="predicted"/>
<dbReference type="EMBL" id="QBKQ01000001">
    <property type="protein sequence ID" value="PTX44371.1"/>
    <property type="molecule type" value="Genomic_DNA"/>
</dbReference>
<dbReference type="Proteomes" id="UP000244174">
    <property type="component" value="Unassembled WGS sequence"/>
</dbReference>
<evidence type="ECO:0000313" key="4">
    <source>
        <dbReference type="Proteomes" id="UP000244174"/>
    </source>
</evidence>
<dbReference type="AlphaFoldDB" id="A0A2T6AKM1"/>
<organism evidence="3 4">
    <name type="scientific">Christiangramia gaetbulicola</name>
    <dbReference type="NCBI Taxonomy" id="703340"/>
    <lineage>
        <taxon>Bacteria</taxon>
        <taxon>Pseudomonadati</taxon>
        <taxon>Bacteroidota</taxon>
        <taxon>Flavobacteriia</taxon>
        <taxon>Flavobacteriales</taxon>
        <taxon>Flavobacteriaceae</taxon>
        <taxon>Christiangramia</taxon>
    </lineage>
</organism>
<accession>A0A2T6AKM1</accession>
<feature type="transmembrane region" description="Helical" evidence="1">
    <location>
        <begin position="251"/>
        <end position="270"/>
    </location>
</feature>
<keyword evidence="1" id="KW-1133">Transmembrane helix</keyword>
<feature type="transmembrane region" description="Helical" evidence="1">
    <location>
        <begin position="323"/>
        <end position="341"/>
    </location>
</feature>
<comment type="caution">
    <text evidence="3">The sequence shown here is derived from an EMBL/GenBank/DDBJ whole genome shotgun (WGS) entry which is preliminary data.</text>
</comment>
<sequence>MEAKPTSLTPIRATKRIHSLDIMRGIVLFGILLMNINGFGLAGAYGDPTVSGGATGWNLYTWIGTNMFFEGTMRALFSLLFGVGMFILLSRLEQKGAGIKAADIYFRRLLWLLIFGLIHGYLLLWTGEILYDYALMGFLVFSFRNLKAKTLLLSALLLFSIGTVWNYFEYKQNMEMLEQVELANEYKATGKPLTSEMEEATASWAEIEKSRSPETVMETTQNMRKDYFSVVAFLAPKNMETDTSWFYRYDVWDILSMMLLGIALFKWNILSAGKSYQFYGLAVLVCYAIGLSVNYYEVKSIIAGNFSFQAISKAGITYDLGRLFVAMGHVGLIMIFCKLPVLKWLQNSLSAVGKMALTNYVMHSVICMFIFTGVGFGLFGAFQRYELLFIVFGIWIFQLIVSPIWLRYFYFGPLEWVWRNLSYKKNHVLRRKAAEPAIVPESPIG</sequence>
<feature type="transmembrane region" description="Helical" evidence="1">
    <location>
        <begin position="387"/>
        <end position="410"/>
    </location>
</feature>
<feature type="transmembrane region" description="Helical" evidence="1">
    <location>
        <begin position="276"/>
        <end position="296"/>
    </location>
</feature>
<feature type="transmembrane region" description="Helical" evidence="1">
    <location>
        <begin position="25"/>
        <end position="46"/>
    </location>
</feature>
<protein>
    <recommendedName>
        <fullName evidence="2">DUF418 domain-containing protein</fullName>
    </recommendedName>
</protein>